<comment type="caution">
    <text evidence="2">The sequence shown here is derived from an EMBL/GenBank/DDBJ whole genome shotgun (WGS) entry which is preliminary data.</text>
</comment>
<dbReference type="AlphaFoldDB" id="A0A388KUW3"/>
<feature type="compositionally biased region" description="Low complexity" evidence="1">
    <location>
        <begin position="32"/>
        <end position="42"/>
    </location>
</feature>
<reference evidence="2 3" key="1">
    <citation type="journal article" date="2018" name="Cell">
        <title>The Chara Genome: Secondary Complexity and Implications for Plant Terrestrialization.</title>
        <authorList>
            <person name="Nishiyama T."/>
            <person name="Sakayama H."/>
            <person name="Vries J.D."/>
            <person name="Buschmann H."/>
            <person name="Saint-Marcoux D."/>
            <person name="Ullrich K.K."/>
            <person name="Haas F.B."/>
            <person name="Vanderstraeten L."/>
            <person name="Becker D."/>
            <person name="Lang D."/>
            <person name="Vosolsobe S."/>
            <person name="Rombauts S."/>
            <person name="Wilhelmsson P.K.I."/>
            <person name="Janitza P."/>
            <person name="Kern R."/>
            <person name="Heyl A."/>
            <person name="Rumpler F."/>
            <person name="Villalobos L.I.A.C."/>
            <person name="Clay J.M."/>
            <person name="Skokan R."/>
            <person name="Toyoda A."/>
            <person name="Suzuki Y."/>
            <person name="Kagoshima H."/>
            <person name="Schijlen E."/>
            <person name="Tajeshwar N."/>
            <person name="Catarino B."/>
            <person name="Hetherington A.J."/>
            <person name="Saltykova A."/>
            <person name="Bonnot C."/>
            <person name="Breuninger H."/>
            <person name="Symeonidi A."/>
            <person name="Radhakrishnan G.V."/>
            <person name="Van Nieuwerburgh F."/>
            <person name="Deforce D."/>
            <person name="Chang C."/>
            <person name="Karol K.G."/>
            <person name="Hedrich R."/>
            <person name="Ulvskov P."/>
            <person name="Glockner G."/>
            <person name="Delwiche C.F."/>
            <person name="Petrasek J."/>
            <person name="Van de Peer Y."/>
            <person name="Friml J."/>
            <person name="Beilby M."/>
            <person name="Dolan L."/>
            <person name="Kohara Y."/>
            <person name="Sugano S."/>
            <person name="Fujiyama A."/>
            <person name="Delaux P.-M."/>
            <person name="Quint M."/>
            <person name="TheiBen G."/>
            <person name="Hagemann M."/>
            <person name="Harholt J."/>
            <person name="Dunand C."/>
            <person name="Zachgo S."/>
            <person name="Langdale J."/>
            <person name="Maumus F."/>
            <person name="Straeten D.V.D."/>
            <person name="Gould S.B."/>
            <person name="Rensing S.A."/>
        </authorList>
    </citation>
    <scope>NUCLEOTIDE SEQUENCE [LARGE SCALE GENOMIC DNA]</scope>
    <source>
        <strain evidence="2 3">S276</strain>
    </source>
</reference>
<evidence type="ECO:0000313" key="2">
    <source>
        <dbReference type="EMBL" id="GBG73854.1"/>
    </source>
</evidence>
<organism evidence="2 3">
    <name type="scientific">Chara braunii</name>
    <name type="common">Braun's stonewort</name>
    <dbReference type="NCBI Taxonomy" id="69332"/>
    <lineage>
        <taxon>Eukaryota</taxon>
        <taxon>Viridiplantae</taxon>
        <taxon>Streptophyta</taxon>
        <taxon>Charophyceae</taxon>
        <taxon>Charales</taxon>
        <taxon>Characeae</taxon>
        <taxon>Chara</taxon>
    </lineage>
</organism>
<gene>
    <name evidence="2" type="ORF">CBR_g17565</name>
</gene>
<proteinExistence type="predicted"/>
<dbReference type="Proteomes" id="UP000265515">
    <property type="component" value="Unassembled WGS sequence"/>
</dbReference>
<dbReference type="Gramene" id="GBG73854">
    <property type="protein sequence ID" value="GBG73854"/>
    <property type="gene ID" value="CBR_g17565"/>
</dbReference>
<feature type="region of interest" description="Disordered" evidence="1">
    <location>
        <begin position="174"/>
        <end position="193"/>
    </location>
</feature>
<dbReference type="EMBL" id="BFEA01000191">
    <property type="protein sequence ID" value="GBG73854.1"/>
    <property type="molecule type" value="Genomic_DNA"/>
</dbReference>
<accession>A0A388KUW3</accession>
<name>A0A388KUW3_CHABU</name>
<evidence type="ECO:0000313" key="3">
    <source>
        <dbReference type="Proteomes" id="UP000265515"/>
    </source>
</evidence>
<evidence type="ECO:0000256" key="1">
    <source>
        <dbReference type="SAM" id="MobiDB-lite"/>
    </source>
</evidence>
<feature type="region of interest" description="Disordered" evidence="1">
    <location>
        <begin position="1"/>
        <end position="96"/>
    </location>
</feature>
<sequence length="210" mass="21620">MRRLETIGACGSAESVLGQDAALQPSRGGHVSPHPLTSLPHTTTDHRATTHRATLSPSPTIAGYADVPPVSASPPGPWGSPASHAPLTSEAGGSGTMDSKLQVVRDFVLGLVTLGGAETEQVFSDTRRCGGEDCGVDVGVAGLEAGASDTEEPHRVPIHVQPVSDEVLVGDMIRGDEEDSGGHGPEGELRADLDKIGSVFDTQVVAAYEE</sequence>
<protein>
    <submittedName>
        <fullName evidence="2">Uncharacterized protein</fullName>
    </submittedName>
</protein>
<keyword evidence="3" id="KW-1185">Reference proteome</keyword>